<dbReference type="AlphaFoldDB" id="R4XEU1"/>
<dbReference type="Proteomes" id="UP000013776">
    <property type="component" value="Unassembled WGS sequence"/>
</dbReference>
<reference evidence="1 2" key="1">
    <citation type="journal article" date="2013" name="MBio">
        <title>Genome sequencing of the plant pathogen Taphrina deformans, the causal agent of peach leaf curl.</title>
        <authorList>
            <person name="Cisse O.H."/>
            <person name="Almeida J.M.G.C.F."/>
            <person name="Fonseca A."/>
            <person name="Kumar A.A."/>
            <person name="Salojaervi J."/>
            <person name="Overmyer K."/>
            <person name="Hauser P.M."/>
            <person name="Pagni M."/>
        </authorList>
    </citation>
    <scope>NUCLEOTIDE SEQUENCE [LARGE SCALE GENOMIC DNA]</scope>
    <source>
        <strain evidence="2">PYCC 5710 / ATCC 11124 / CBS 356.35 / IMI 108563 / JCM 9778 / NBRC 8474</strain>
    </source>
</reference>
<accession>R4XEU1</accession>
<dbReference type="EMBL" id="CAHR02000219">
    <property type="protein sequence ID" value="CCG84301.1"/>
    <property type="molecule type" value="Genomic_DNA"/>
</dbReference>
<gene>
    <name evidence="1" type="ORF">TAPDE_004741</name>
</gene>
<evidence type="ECO:0000313" key="2">
    <source>
        <dbReference type="Proteomes" id="UP000013776"/>
    </source>
</evidence>
<comment type="caution">
    <text evidence="1">The sequence shown here is derived from an EMBL/GenBank/DDBJ whole genome shotgun (WGS) entry which is preliminary data.</text>
</comment>
<evidence type="ECO:0000313" key="1">
    <source>
        <dbReference type="EMBL" id="CCG84301.1"/>
    </source>
</evidence>
<sequence length="202" mass="22833">MSITSSVFSDRSFNHSESSASSYGLLEDYKFDEFLNYDDVETGPLISDNPYSDLIEYLSALLFKTPKGVSLQTIYKALQSWMKNHLPCISFVVQLVDLENVSFQSNFMNQPTCLALLIGKDDLPIGVSLMSQNCEDFAAGAVVSFYLAKNRTTQRENPVINVHHYGISFQETPQSTKLEYQAHDEQSFGMWLEANLAFFFQA</sequence>
<proteinExistence type="predicted"/>
<protein>
    <submittedName>
        <fullName evidence="1">Uncharacterized protein</fullName>
    </submittedName>
</protein>
<organism evidence="1 2">
    <name type="scientific">Taphrina deformans (strain PYCC 5710 / ATCC 11124 / CBS 356.35 / IMI 108563 / JCM 9778 / NBRC 8474)</name>
    <name type="common">Peach leaf curl fungus</name>
    <name type="synonym">Lalaria deformans</name>
    <dbReference type="NCBI Taxonomy" id="1097556"/>
    <lineage>
        <taxon>Eukaryota</taxon>
        <taxon>Fungi</taxon>
        <taxon>Dikarya</taxon>
        <taxon>Ascomycota</taxon>
        <taxon>Taphrinomycotina</taxon>
        <taxon>Taphrinomycetes</taxon>
        <taxon>Taphrinales</taxon>
        <taxon>Taphrinaceae</taxon>
        <taxon>Taphrina</taxon>
    </lineage>
</organism>
<dbReference type="VEuPathDB" id="FungiDB:TAPDE_004741"/>
<keyword evidence="2" id="KW-1185">Reference proteome</keyword>
<name>R4XEU1_TAPDE</name>